<dbReference type="AlphaFoldDB" id="A0A165RGS8"/>
<dbReference type="InterPro" id="IPR023398">
    <property type="entry name" value="TIF_eIF4e-like"/>
</dbReference>
<evidence type="ECO:0000313" key="3">
    <source>
        <dbReference type="EMBL" id="KZT70731.1"/>
    </source>
</evidence>
<feature type="region of interest" description="Disordered" evidence="2">
    <location>
        <begin position="1"/>
        <end position="76"/>
    </location>
</feature>
<keyword evidence="1" id="KW-0694">RNA-binding</keyword>
<dbReference type="PANTHER" id="PTHR11960:SF18">
    <property type="entry name" value="EUKARYOTIC TRANSLATION INITIATION FACTOR 4E HOMOLOGOUS PROTEIN, ISOFORM B"/>
    <property type="match status" value="1"/>
</dbReference>
<keyword evidence="1" id="KW-0648">Protein biosynthesis</keyword>
<dbReference type="PANTHER" id="PTHR11960">
    <property type="entry name" value="EUKARYOTIC TRANSLATION INITIATION FACTOR 4E RELATED"/>
    <property type="match status" value="1"/>
</dbReference>
<feature type="compositionally biased region" description="Polar residues" evidence="2">
    <location>
        <begin position="45"/>
        <end position="55"/>
    </location>
</feature>
<feature type="compositionally biased region" description="Basic and acidic residues" evidence="2">
    <location>
        <begin position="56"/>
        <end position="66"/>
    </location>
</feature>
<keyword evidence="1 3" id="KW-0396">Initiation factor</keyword>
<name>A0A165RGS8_9APHY</name>
<dbReference type="OrthoDB" id="590761at2759"/>
<gene>
    <name evidence="3" type="ORF">DAEQUDRAFT_707942</name>
</gene>
<dbReference type="STRING" id="1314783.A0A165RGS8"/>
<dbReference type="InterPro" id="IPR001040">
    <property type="entry name" value="TIF_eIF_4E"/>
</dbReference>
<organism evidence="3 4">
    <name type="scientific">Daedalea quercina L-15889</name>
    <dbReference type="NCBI Taxonomy" id="1314783"/>
    <lineage>
        <taxon>Eukaryota</taxon>
        <taxon>Fungi</taxon>
        <taxon>Dikarya</taxon>
        <taxon>Basidiomycota</taxon>
        <taxon>Agaricomycotina</taxon>
        <taxon>Agaricomycetes</taxon>
        <taxon>Polyporales</taxon>
        <taxon>Fomitopsis</taxon>
    </lineage>
</organism>
<proteinExistence type="inferred from homology"/>
<feature type="region of interest" description="Disordered" evidence="2">
    <location>
        <begin position="260"/>
        <end position="284"/>
    </location>
</feature>
<evidence type="ECO:0000313" key="4">
    <source>
        <dbReference type="Proteomes" id="UP000076727"/>
    </source>
</evidence>
<reference evidence="3 4" key="1">
    <citation type="journal article" date="2016" name="Mol. Biol. Evol.">
        <title>Comparative Genomics of Early-Diverging Mushroom-Forming Fungi Provides Insights into the Origins of Lignocellulose Decay Capabilities.</title>
        <authorList>
            <person name="Nagy L.G."/>
            <person name="Riley R."/>
            <person name="Tritt A."/>
            <person name="Adam C."/>
            <person name="Daum C."/>
            <person name="Floudas D."/>
            <person name="Sun H."/>
            <person name="Yadav J.S."/>
            <person name="Pangilinan J."/>
            <person name="Larsson K.H."/>
            <person name="Matsuura K."/>
            <person name="Barry K."/>
            <person name="Labutti K."/>
            <person name="Kuo R."/>
            <person name="Ohm R.A."/>
            <person name="Bhattacharya S.S."/>
            <person name="Shirouzu T."/>
            <person name="Yoshinaga Y."/>
            <person name="Martin F.M."/>
            <person name="Grigoriev I.V."/>
            <person name="Hibbett D.S."/>
        </authorList>
    </citation>
    <scope>NUCLEOTIDE SEQUENCE [LARGE SCALE GENOMIC DNA]</scope>
    <source>
        <strain evidence="3 4">L-15889</strain>
    </source>
</reference>
<dbReference type="GO" id="GO:0000340">
    <property type="term" value="F:RNA 7-methylguanosine cap binding"/>
    <property type="evidence" value="ECO:0007669"/>
    <property type="project" value="TreeGrafter"/>
</dbReference>
<dbReference type="Proteomes" id="UP000076727">
    <property type="component" value="Unassembled WGS sequence"/>
</dbReference>
<sequence length="284" mass="31477">MAGYFSNHSQSRFLANSNSQTTTTQTTTTTPSPAPAPRPRVPSSKHFSTSVSSASGDEKSLSKDRTSANGSRNGSPVVHPLRHTWVFWFRQQRGPGTKITNYEEGIKKVSAFGSIESFWSLWTHLNPPSSLLPTTDYLLFHAGIRRPVWEDPVNISGGKWIIRLRKGISDRLWEDLILAVVGDQFADCNTVGEEKGNGTVGDGLQNDPPEICGCTISVRQNEDIISVWNRREADARAKEAVRETIKRVLNLPPTTVMEYKSNTDSMQDKSSFRVPASTDRTPLS</sequence>
<dbReference type="Pfam" id="PF01652">
    <property type="entry name" value="IF4E"/>
    <property type="match status" value="1"/>
</dbReference>
<comment type="similarity">
    <text evidence="1">Belongs to the eukaryotic initiation factor 4E family.</text>
</comment>
<dbReference type="GO" id="GO:0016281">
    <property type="term" value="C:eukaryotic translation initiation factor 4F complex"/>
    <property type="evidence" value="ECO:0007669"/>
    <property type="project" value="TreeGrafter"/>
</dbReference>
<protein>
    <submittedName>
        <fullName evidence="3">Eukaryotic translation initiation factor 4E class II</fullName>
    </submittedName>
</protein>
<dbReference type="EMBL" id="KV429049">
    <property type="protein sequence ID" value="KZT70731.1"/>
    <property type="molecule type" value="Genomic_DNA"/>
</dbReference>
<dbReference type="Gene3D" id="3.30.760.10">
    <property type="entry name" value="RNA Cap, Translation Initiation Factor Eif4e"/>
    <property type="match status" value="1"/>
</dbReference>
<keyword evidence="4" id="KW-1185">Reference proteome</keyword>
<feature type="compositionally biased region" description="Low complexity" evidence="2">
    <location>
        <begin position="19"/>
        <end position="31"/>
    </location>
</feature>
<dbReference type="GO" id="GO:0003743">
    <property type="term" value="F:translation initiation factor activity"/>
    <property type="evidence" value="ECO:0007669"/>
    <property type="project" value="UniProtKB-KW"/>
</dbReference>
<feature type="compositionally biased region" description="Polar residues" evidence="2">
    <location>
        <begin position="1"/>
        <end position="18"/>
    </location>
</feature>
<accession>A0A165RGS8</accession>
<dbReference type="SUPFAM" id="SSF55418">
    <property type="entry name" value="eIF4e-like"/>
    <property type="match status" value="1"/>
</dbReference>
<evidence type="ECO:0000256" key="2">
    <source>
        <dbReference type="SAM" id="MobiDB-lite"/>
    </source>
</evidence>
<evidence type="ECO:0000256" key="1">
    <source>
        <dbReference type="RuleBase" id="RU004374"/>
    </source>
</evidence>